<dbReference type="AlphaFoldDB" id="A0A182NWM4"/>
<dbReference type="EnsemblMetazoa" id="ADIR014291-RB">
    <property type="protein sequence ID" value="ADIR014291-PB"/>
    <property type="gene ID" value="ADIR014291"/>
</dbReference>
<evidence type="ECO:0000313" key="2">
    <source>
        <dbReference type="Proteomes" id="UP000075884"/>
    </source>
</evidence>
<reference evidence="2" key="1">
    <citation type="submission" date="2013-03" db="EMBL/GenBank/DDBJ databases">
        <title>The Genome Sequence of Anopheles dirus WRAIR2.</title>
        <authorList>
            <consortium name="The Broad Institute Genomics Platform"/>
            <person name="Neafsey D.E."/>
            <person name="Walton C."/>
            <person name="Walker B."/>
            <person name="Young S.K."/>
            <person name="Zeng Q."/>
            <person name="Gargeya S."/>
            <person name="Fitzgerald M."/>
            <person name="Haas B."/>
            <person name="Abouelleil A."/>
            <person name="Allen A.W."/>
            <person name="Alvarado L."/>
            <person name="Arachchi H.M."/>
            <person name="Berlin A.M."/>
            <person name="Chapman S.B."/>
            <person name="Gainer-Dewar J."/>
            <person name="Goldberg J."/>
            <person name="Griggs A."/>
            <person name="Gujja S."/>
            <person name="Hansen M."/>
            <person name="Howarth C."/>
            <person name="Imamovic A."/>
            <person name="Ireland A."/>
            <person name="Larimer J."/>
            <person name="McCowan C."/>
            <person name="Murphy C."/>
            <person name="Pearson M."/>
            <person name="Poon T.W."/>
            <person name="Priest M."/>
            <person name="Roberts A."/>
            <person name="Saif S."/>
            <person name="Shea T."/>
            <person name="Sisk P."/>
            <person name="Sykes S."/>
            <person name="Wortman J."/>
            <person name="Nusbaum C."/>
            <person name="Birren B."/>
        </authorList>
    </citation>
    <scope>NUCLEOTIDE SEQUENCE [LARGE SCALE GENOMIC DNA]</scope>
    <source>
        <strain evidence="2">WRAIR2</strain>
    </source>
</reference>
<organism evidence="1 2">
    <name type="scientific">Anopheles dirus</name>
    <dbReference type="NCBI Taxonomy" id="7168"/>
    <lineage>
        <taxon>Eukaryota</taxon>
        <taxon>Metazoa</taxon>
        <taxon>Ecdysozoa</taxon>
        <taxon>Arthropoda</taxon>
        <taxon>Hexapoda</taxon>
        <taxon>Insecta</taxon>
        <taxon>Pterygota</taxon>
        <taxon>Neoptera</taxon>
        <taxon>Endopterygota</taxon>
        <taxon>Diptera</taxon>
        <taxon>Nematocera</taxon>
        <taxon>Culicoidea</taxon>
        <taxon>Culicidae</taxon>
        <taxon>Anophelinae</taxon>
        <taxon>Anopheles</taxon>
    </lineage>
</organism>
<accession>A0A182NWM4</accession>
<dbReference type="Proteomes" id="UP000075884">
    <property type="component" value="Unassembled WGS sequence"/>
</dbReference>
<name>A0A182NWM4_9DIPT</name>
<evidence type="ECO:0000313" key="1">
    <source>
        <dbReference type="EnsemblMetazoa" id="ADIR014291-PB"/>
    </source>
</evidence>
<sequence>QRYRRVRNCRRLSSSLCGVAARGFCCWLCARECFLQICNRQEGACPHPTRNSSRSGVRHTAGPFVRYALGLAYRVSSRYQ</sequence>
<proteinExistence type="predicted"/>
<keyword evidence="2" id="KW-1185">Reference proteome</keyword>
<dbReference type="VEuPathDB" id="VectorBase:ADIR014291"/>
<reference evidence="1" key="2">
    <citation type="submission" date="2020-05" db="UniProtKB">
        <authorList>
            <consortium name="EnsemblMetazoa"/>
        </authorList>
    </citation>
    <scope>IDENTIFICATION</scope>
    <source>
        <strain evidence="1">WRAIR2</strain>
    </source>
</reference>
<protein>
    <submittedName>
        <fullName evidence="1">Uncharacterized protein</fullName>
    </submittedName>
</protein>